<dbReference type="InterPro" id="IPR013766">
    <property type="entry name" value="Thioredoxin_domain"/>
</dbReference>
<evidence type="ECO:0000313" key="2">
    <source>
        <dbReference type="EMBL" id="MBO8447742.1"/>
    </source>
</evidence>
<protein>
    <submittedName>
        <fullName evidence="2">DUF5106 domain-containing protein</fullName>
    </submittedName>
</protein>
<evidence type="ECO:0000259" key="1">
    <source>
        <dbReference type="PROSITE" id="PS51352"/>
    </source>
</evidence>
<reference evidence="2" key="2">
    <citation type="journal article" date="2021" name="PeerJ">
        <title>Extensive microbial diversity within the chicken gut microbiome revealed by metagenomics and culture.</title>
        <authorList>
            <person name="Gilroy R."/>
            <person name="Ravi A."/>
            <person name="Getino M."/>
            <person name="Pursley I."/>
            <person name="Horton D.L."/>
            <person name="Alikhan N.F."/>
            <person name="Baker D."/>
            <person name="Gharbi K."/>
            <person name="Hall N."/>
            <person name="Watson M."/>
            <person name="Adriaenssens E.M."/>
            <person name="Foster-Nyarko E."/>
            <person name="Jarju S."/>
            <person name="Secka A."/>
            <person name="Antonio M."/>
            <person name="Oren A."/>
            <person name="Chaudhuri R.R."/>
            <person name="La Ragione R."/>
            <person name="Hildebrand F."/>
            <person name="Pallen M.J."/>
        </authorList>
    </citation>
    <scope>NUCLEOTIDE SEQUENCE</scope>
    <source>
        <strain evidence="2">20514</strain>
    </source>
</reference>
<dbReference type="InterPro" id="IPR036249">
    <property type="entry name" value="Thioredoxin-like_sf"/>
</dbReference>
<dbReference type="Proteomes" id="UP000810252">
    <property type="component" value="Unassembled WGS sequence"/>
</dbReference>
<proteinExistence type="predicted"/>
<dbReference type="Gene3D" id="3.40.30.10">
    <property type="entry name" value="Glutaredoxin"/>
    <property type="match status" value="1"/>
</dbReference>
<accession>A0A9D9EIA9</accession>
<dbReference type="SUPFAM" id="SSF52833">
    <property type="entry name" value="Thioredoxin-like"/>
    <property type="match status" value="1"/>
</dbReference>
<reference evidence="2" key="1">
    <citation type="submission" date="2020-10" db="EMBL/GenBank/DDBJ databases">
        <authorList>
            <person name="Gilroy R."/>
        </authorList>
    </citation>
    <scope>NUCLEOTIDE SEQUENCE</scope>
    <source>
        <strain evidence="2">20514</strain>
    </source>
</reference>
<dbReference type="Pfam" id="PF17127">
    <property type="entry name" value="DUF5106"/>
    <property type="match status" value="1"/>
</dbReference>
<dbReference type="InterPro" id="IPR033395">
    <property type="entry name" value="DUF5106"/>
</dbReference>
<dbReference type="EMBL" id="JADIMQ010000008">
    <property type="protein sequence ID" value="MBO8447742.1"/>
    <property type="molecule type" value="Genomic_DNA"/>
</dbReference>
<organism evidence="2 3">
    <name type="scientific">Candidatus Cryptobacteroides merdigallinarum</name>
    <dbReference type="NCBI Taxonomy" id="2840770"/>
    <lineage>
        <taxon>Bacteria</taxon>
        <taxon>Pseudomonadati</taxon>
        <taxon>Bacteroidota</taxon>
        <taxon>Bacteroidia</taxon>
        <taxon>Bacteroidales</taxon>
        <taxon>Candidatus Cryptobacteroides</taxon>
    </lineage>
</organism>
<feature type="domain" description="Thioredoxin" evidence="1">
    <location>
        <begin position="178"/>
        <end position="316"/>
    </location>
</feature>
<dbReference type="AlphaFoldDB" id="A0A9D9EIA9"/>
<comment type="caution">
    <text evidence="2">The sequence shown here is derived from an EMBL/GenBank/DDBJ whole genome shotgun (WGS) entry which is preliminary data.</text>
</comment>
<evidence type="ECO:0000313" key="3">
    <source>
        <dbReference type="Proteomes" id="UP000810252"/>
    </source>
</evidence>
<sequence length="316" mass="35947">MVKKLAIFSLAVAAALSCGQRQDGGFHPRPFPQASVPAMVTDRTEAASFFAEHFWDEFTDTTQLYFCDSSTVNGVKLTDVEQAFANYLAFLGMVDIGEASSSMARLFSQVSAMEAKDTASNVFETISRLARFYLYDPNSPYRDEDIYYPFVDGLASSVFVPDAERTAYGYDARMCSLNRKGTRAADFAFCDKDGRRYTLYGIKADYTILFFSNPGCKACKEIMDALDSYGKVKEYIGSGRLAVLNIYIDEDMTEWYRYMPDYPDDWYNGYDPNYIIRSEILYNVRAIPSLYLLDRDKTVLMKDVPQEKLFQWLSGV</sequence>
<dbReference type="PROSITE" id="PS51352">
    <property type="entry name" value="THIOREDOXIN_2"/>
    <property type="match status" value="1"/>
</dbReference>
<name>A0A9D9EIA9_9BACT</name>
<gene>
    <name evidence="2" type="ORF">IAC29_00535</name>
</gene>
<dbReference type="PROSITE" id="PS51257">
    <property type="entry name" value="PROKAR_LIPOPROTEIN"/>
    <property type="match status" value="1"/>
</dbReference>